<protein>
    <submittedName>
        <fullName evidence="1">Uncharacterized protein</fullName>
    </submittedName>
</protein>
<gene>
    <name evidence="1" type="ORF">QYT958_LOCUS34094</name>
</gene>
<organism evidence="1 2">
    <name type="scientific">Rotaria socialis</name>
    <dbReference type="NCBI Taxonomy" id="392032"/>
    <lineage>
        <taxon>Eukaryota</taxon>
        <taxon>Metazoa</taxon>
        <taxon>Spiralia</taxon>
        <taxon>Gnathifera</taxon>
        <taxon>Rotifera</taxon>
        <taxon>Eurotatoria</taxon>
        <taxon>Bdelloidea</taxon>
        <taxon>Philodinida</taxon>
        <taxon>Philodinidae</taxon>
        <taxon>Rotaria</taxon>
    </lineage>
</organism>
<accession>A0A821Y9V5</accession>
<feature type="non-terminal residue" evidence="1">
    <location>
        <position position="1"/>
    </location>
</feature>
<dbReference type="AlphaFoldDB" id="A0A821Y9V5"/>
<proteinExistence type="predicted"/>
<dbReference type="Proteomes" id="UP000663848">
    <property type="component" value="Unassembled WGS sequence"/>
</dbReference>
<dbReference type="EMBL" id="CAJOBR010024072">
    <property type="protein sequence ID" value="CAF4958928.1"/>
    <property type="molecule type" value="Genomic_DNA"/>
</dbReference>
<name>A0A821Y9V5_9BILA</name>
<evidence type="ECO:0000313" key="2">
    <source>
        <dbReference type="Proteomes" id="UP000663848"/>
    </source>
</evidence>
<comment type="caution">
    <text evidence="1">The sequence shown here is derived from an EMBL/GenBank/DDBJ whole genome shotgun (WGS) entry which is preliminary data.</text>
</comment>
<sequence>MYRFIEQAQFGYSSEFTVYIRHSILNSIDQALLNLTVFY</sequence>
<reference evidence="1" key="1">
    <citation type="submission" date="2021-02" db="EMBL/GenBank/DDBJ databases">
        <authorList>
            <person name="Nowell W R."/>
        </authorList>
    </citation>
    <scope>NUCLEOTIDE SEQUENCE</scope>
</reference>
<evidence type="ECO:0000313" key="1">
    <source>
        <dbReference type="EMBL" id="CAF4958928.1"/>
    </source>
</evidence>